<organism evidence="1">
    <name type="scientific">Sesamum radiatum</name>
    <name type="common">Black benniseed</name>
    <dbReference type="NCBI Taxonomy" id="300843"/>
    <lineage>
        <taxon>Eukaryota</taxon>
        <taxon>Viridiplantae</taxon>
        <taxon>Streptophyta</taxon>
        <taxon>Embryophyta</taxon>
        <taxon>Tracheophyta</taxon>
        <taxon>Spermatophyta</taxon>
        <taxon>Magnoliopsida</taxon>
        <taxon>eudicotyledons</taxon>
        <taxon>Gunneridae</taxon>
        <taxon>Pentapetalae</taxon>
        <taxon>asterids</taxon>
        <taxon>lamiids</taxon>
        <taxon>Lamiales</taxon>
        <taxon>Pedaliaceae</taxon>
        <taxon>Sesamum</taxon>
    </lineage>
</organism>
<protein>
    <recommendedName>
        <fullName evidence="2">RNase H type-1 domain-containing protein</fullName>
    </recommendedName>
</protein>
<name>A0AAW2S5I9_SESRA</name>
<evidence type="ECO:0000313" key="1">
    <source>
        <dbReference type="EMBL" id="KAL0387638.1"/>
    </source>
</evidence>
<evidence type="ECO:0008006" key="2">
    <source>
        <dbReference type="Google" id="ProtNLM"/>
    </source>
</evidence>
<sequence length="86" mass="9663">MESTGEDPLQQILRTRRYLHALIKAHVRNEVGETRRGTVKWNKPPAGSFKLNFDAAIHKDLNGAGAGVVVRNNEGCCIRWSSKFFP</sequence>
<reference evidence="1" key="2">
    <citation type="journal article" date="2024" name="Plant">
        <title>Genomic evolution and insights into agronomic trait innovations of Sesamum species.</title>
        <authorList>
            <person name="Miao H."/>
            <person name="Wang L."/>
            <person name="Qu L."/>
            <person name="Liu H."/>
            <person name="Sun Y."/>
            <person name="Le M."/>
            <person name="Wang Q."/>
            <person name="Wei S."/>
            <person name="Zheng Y."/>
            <person name="Lin W."/>
            <person name="Duan Y."/>
            <person name="Cao H."/>
            <person name="Xiong S."/>
            <person name="Wang X."/>
            <person name="Wei L."/>
            <person name="Li C."/>
            <person name="Ma Q."/>
            <person name="Ju M."/>
            <person name="Zhao R."/>
            <person name="Li G."/>
            <person name="Mu C."/>
            <person name="Tian Q."/>
            <person name="Mei H."/>
            <person name="Zhang T."/>
            <person name="Gao T."/>
            <person name="Zhang H."/>
        </authorList>
    </citation>
    <scope>NUCLEOTIDE SEQUENCE</scope>
    <source>
        <strain evidence="1">G02</strain>
    </source>
</reference>
<gene>
    <name evidence="1" type="ORF">Sradi_2645600</name>
</gene>
<comment type="caution">
    <text evidence="1">The sequence shown here is derived from an EMBL/GenBank/DDBJ whole genome shotgun (WGS) entry which is preliminary data.</text>
</comment>
<reference evidence="1" key="1">
    <citation type="submission" date="2020-06" db="EMBL/GenBank/DDBJ databases">
        <authorList>
            <person name="Li T."/>
            <person name="Hu X."/>
            <person name="Zhang T."/>
            <person name="Song X."/>
            <person name="Zhang H."/>
            <person name="Dai N."/>
            <person name="Sheng W."/>
            <person name="Hou X."/>
            <person name="Wei L."/>
        </authorList>
    </citation>
    <scope>NUCLEOTIDE SEQUENCE</scope>
    <source>
        <strain evidence="1">G02</strain>
        <tissue evidence="1">Leaf</tissue>
    </source>
</reference>
<accession>A0AAW2S5I9</accession>
<dbReference type="AlphaFoldDB" id="A0AAW2S5I9"/>
<dbReference type="EMBL" id="JACGWJ010000011">
    <property type="protein sequence ID" value="KAL0387638.1"/>
    <property type="molecule type" value="Genomic_DNA"/>
</dbReference>
<proteinExistence type="predicted"/>